<dbReference type="InterPro" id="IPR014016">
    <property type="entry name" value="UvrD-like_ATP-bd"/>
</dbReference>
<keyword evidence="4 9" id="KW-0067">ATP-binding</keyword>
<feature type="binding site" evidence="9">
    <location>
        <begin position="33"/>
        <end position="40"/>
    </location>
    <ligand>
        <name>ATP</name>
        <dbReference type="ChEBI" id="CHEBI:30616"/>
    </ligand>
</feature>
<dbReference type="InterPro" id="IPR027417">
    <property type="entry name" value="P-loop_NTPase"/>
</dbReference>
<evidence type="ECO:0000256" key="3">
    <source>
        <dbReference type="ARBA" id="ARBA00022806"/>
    </source>
</evidence>
<dbReference type="AlphaFoldDB" id="A0A2H1MY25"/>
<feature type="domain" description="UvrD-like helicase ATP-binding" evidence="10">
    <location>
        <begin position="12"/>
        <end position="281"/>
    </location>
</feature>
<dbReference type="GO" id="GO:0043138">
    <property type="term" value="F:3'-5' DNA helicase activity"/>
    <property type="evidence" value="ECO:0007669"/>
    <property type="project" value="UniProtKB-EC"/>
</dbReference>
<feature type="domain" description="UvrD-like helicase C-terminal" evidence="11">
    <location>
        <begin position="284"/>
        <end position="527"/>
    </location>
</feature>
<keyword evidence="2 9" id="KW-0378">Hydrolase</keyword>
<keyword evidence="1 9" id="KW-0547">Nucleotide-binding</keyword>
<keyword evidence="12" id="KW-0614">Plasmid</keyword>
<evidence type="ECO:0000256" key="7">
    <source>
        <dbReference type="ARBA" id="ARBA00034808"/>
    </source>
</evidence>
<evidence type="ECO:0000256" key="2">
    <source>
        <dbReference type="ARBA" id="ARBA00022801"/>
    </source>
</evidence>
<dbReference type="Pfam" id="PF00580">
    <property type="entry name" value="UvrD-helicase"/>
    <property type="match status" value="1"/>
</dbReference>
<dbReference type="SUPFAM" id="SSF52540">
    <property type="entry name" value="P-loop containing nucleoside triphosphate hydrolases"/>
    <property type="match status" value="1"/>
</dbReference>
<accession>A0A2H1MY25</accession>
<dbReference type="PROSITE" id="PS51198">
    <property type="entry name" value="UVRD_HELICASE_ATP_BIND"/>
    <property type="match status" value="1"/>
</dbReference>
<geneLocation type="plasmid" evidence="12">
    <name>p332A2</name>
</geneLocation>
<dbReference type="CDD" id="cd17932">
    <property type="entry name" value="DEXQc_UvrD"/>
    <property type="match status" value="1"/>
</dbReference>
<dbReference type="EC" id="5.6.2.4" evidence="7"/>
<dbReference type="GO" id="GO:0005524">
    <property type="term" value="F:ATP binding"/>
    <property type="evidence" value="ECO:0007669"/>
    <property type="project" value="UniProtKB-UniRule"/>
</dbReference>
<dbReference type="PROSITE" id="PS51217">
    <property type="entry name" value="UVRD_HELICASE_CTER"/>
    <property type="match status" value="1"/>
</dbReference>
<dbReference type="PANTHER" id="PTHR11070">
    <property type="entry name" value="UVRD / RECB / PCRA DNA HELICASE FAMILY MEMBER"/>
    <property type="match status" value="1"/>
</dbReference>
<reference evidence="12" key="1">
    <citation type="submission" date="2017-09" db="EMBL/GenBank/DDBJ databases">
        <authorList>
            <person name="Ehlers B."/>
            <person name="Leendertz F.H."/>
        </authorList>
    </citation>
    <scope>NUCLEOTIDE SEQUENCE</scope>
    <source>
        <strain evidence="12">T332</strain>
    </source>
</reference>
<dbReference type="EMBL" id="LT907987">
    <property type="protein sequence ID" value="SOE45332.1"/>
    <property type="molecule type" value="Genomic_DNA"/>
</dbReference>
<name>A0A2H1MY25_LATSK</name>
<keyword evidence="5" id="KW-0413">Isomerase</keyword>
<evidence type="ECO:0000256" key="1">
    <source>
        <dbReference type="ARBA" id="ARBA00022741"/>
    </source>
</evidence>
<dbReference type="PANTHER" id="PTHR11070:SF67">
    <property type="entry name" value="DNA 3'-5' HELICASE"/>
    <property type="match status" value="1"/>
</dbReference>
<dbReference type="InterPro" id="IPR000212">
    <property type="entry name" value="DNA_helicase_UvrD/REP"/>
</dbReference>
<dbReference type="GO" id="GO:0005829">
    <property type="term" value="C:cytosol"/>
    <property type="evidence" value="ECO:0007669"/>
    <property type="project" value="TreeGrafter"/>
</dbReference>
<keyword evidence="3 9" id="KW-0347">Helicase</keyword>
<dbReference type="GO" id="GO:0003677">
    <property type="term" value="F:DNA binding"/>
    <property type="evidence" value="ECO:0007669"/>
    <property type="project" value="InterPro"/>
</dbReference>
<organism evidence="12">
    <name type="scientific">Latilactobacillus sakei</name>
    <name type="common">Lactobacillus sakei</name>
    <dbReference type="NCBI Taxonomy" id="1599"/>
    <lineage>
        <taxon>Bacteria</taxon>
        <taxon>Bacillati</taxon>
        <taxon>Bacillota</taxon>
        <taxon>Bacilli</taxon>
        <taxon>Lactobacillales</taxon>
        <taxon>Lactobacillaceae</taxon>
        <taxon>Latilactobacillus</taxon>
    </lineage>
</organism>
<evidence type="ECO:0000256" key="8">
    <source>
        <dbReference type="ARBA" id="ARBA00048988"/>
    </source>
</evidence>
<evidence type="ECO:0000259" key="10">
    <source>
        <dbReference type="PROSITE" id="PS51198"/>
    </source>
</evidence>
<dbReference type="RefSeq" id="WP_159372799.1">
    <property type="nucleotide sequence ID" value="NZ_LT907987.1"/>
</dbReference>
<evidence type="ECO:0000256" key="5">
    <source>
        <dbReference type="ARBA" id="ARBA00023235"/>
    </source>
</evidence>
<dbReference type="GO" id="GO:0000725">
    <property type="term" value="P:recombinational repair"/>
    <property type="evidence" value="ECO:0007669"/>
    <property type="project" value="TreeGrafter"/>
</dbReference>
<gene>
    <name evidence="12" type="ORF">LSAT332_A200230</name>
</gene>
<proteinExistence type="predicted"/>
<evidence type="ECO:0000256" key="9">
    <source>
        <dbReference type="PROSITE-ProRule" id="PRU00560"/>
    </source>
</evidence>
<dbReference type="GO" id="GO:0016887">
    <property type="term" value="F:ATP hydrolysis activity"/>
    <property type="evidence" value="ECO:0007669"/>
    <property type="project" value="RHEA"/>
</dbReference>
<comment type="catalytic activity">
    <reaction evidence="6">
        <text>Couples ATP hydrolysis with the unwinding of duplex DNA by translocating in the 3'-5' direction.</text>
        <dbReference type="EC" id="5.6.2.4"/>
    </reaction>
</comment>
<sequence length="603" mass="69642">MINKSEWIPTDGFILEDKASEVVKADGNLLIIAGPGTGKTEMLAQKANYLFETGICRNPYNILAISFKTDSASNLAERVNQRCPDFARHRFNSLTYDALAKRILDQFRNGLAQSNRPSANYLVQDEEKLRKIFYYVYGKSLRDQQANAFWRHFSLLKQVNNDAEKQFRRIILHGNKRFQANLSFQMIMQLAITIMDTNPLVKKAFQAAYPYVFLDEFQDTTDLQYRFIKTLFESSTAAITAVGDDKQRIMDFAGARKTIFSDFKSEFNSDELHLVLNHRSAPRLIKLQIKMYQSLHAVEYETKWPQLWENDDGEISLIQGQDEYEEAASVAQDIKKKLEQGIKPNEIALLVKQNDSEYATPIITALSELKIKSRVESEYQSLLNEPLVQIVLQSIIFSLPGNPTEDWQDFFDQYLKSREITNVEDENTLYTAELNLNKFLHEISALITDIELSASKLVHYIIDFWTKDFFKSNFPQYFNESSLEATIDRFIELLNMERQAGGKWIESINSFRGVDTIPIMTIHKSKGLEFKAVYLISLDDTAFWTFQSDPDATRRALFVAISRAKLYLTFTFAQSRSNLNFHSGKQSHQLISEFYDLIDPFIN</sequence>
<evidence type="ECO:0000313" key="12">
    <source>
        <dbReference type="EMBL" id="SOE45332.1"/>
    </source>
</evidence>
<dbReference type="InterPro" id="IPR014017">
    <property type="entry name" value="DNA_helicase_UvrD-like_C"/>
</dbReference>
<comment type="catalytic activity">
    <reaction evidence="8">
        <text>ATP + H2O = ADP + phosphate + H(+)</text>
        <dbReference type="Rhea" id="RHEA:13065"/>
        <dbReference type="ChEBI" id="CHEBI:15377"/>
        <dbReference type="ChEBI" id="CHEBI:15378"/>
        <dbReference type="ChEBI" id="CHEBI:30616"/>
        <dbReference type="ChEBI" id="CHEBI:43474"/>
        <dbReference type="ChEBI" id="CHEBI:456216"/>
        <dbReference type="EC" id="5.6.2.4"/>
    </reaction>
</comment>
<dbReference type="Gene3D" id="3.40.50.300">
    <property type="entry name" value="P-loop containing nucleotide triphosphate hydrolases"/>
    <property type="match status" value="3"/>
</dbReference>
<evidence type="ECO:0000256" key="6">
    <source>
        <dbReference type="ARBA" id="ARBA00034617"/>
    </source>
</evidence>
<protein>
    <recommendedName>
        <fullName evidence="7">DNA 3'-5' helicase</fullName>
        <ecNumber evidence="7">5.6.2.4</ecNumber>
    </recommendedName>
</protein>
<evidence type="ECO:0000259" key="11">
    <source>
        <dbReference type="PROSITE" id="PS51217"/>
    </source>
</evidence>
<dbReference type="Pfam" id="PF13361">
    <property type="entry name" value="UvrD_C"/>
    <property type="match status" value="2"/>
</dbReference>
<evidence type="ECO:0000256" key="4">
    <source>
        <dbReference type="ARBA" id="ARBA00022840"/>
    </source>
</evidence>